<dbReference type="Proteomes" id="UP000278149">
    <property type="component" value="Unassembled WGS sequence"/>
</dbReference>
<dbReference type="Gene3D" id="2.40.50.140">
    <property type="entry name" value="Nucleic acid-binding proteins"/>
    <property type="match status" value="1"/>
</dbReference>
<dbReference type="NCBIfam" id="TIGR00448">
    <property type="entry name" value="rpoE"/>
    <property type="match status" value="1"/>
</dbReference>
<dbReference type="Gene3D" id="3.30.1490.120">
    <property type="entry name" value="RNA polymerase Rpb7-like, N-terminal domain"/>
    <property type="match status" value="1"/>
</dbReference>
<dbReference type="NCBIfam" id="NF006333">
    <property type="entry name" value="PRK08563.1"/>
    <property type="match status" value="1"/>
</dbReference>
<dbReference type="OMA" id="TMRQPGL"/>
<comment type="subunit">
    <text evidence="4">Part of the RNA polymerase complex. Forms a stalk with Rpo4 that extends from the main structure.</text>
</comment>
<dbReference type="InterPro" id="IPR004519">
    <property type="entry name" value="RNAP_E/RPC8"/>
</dbReference>
<comment type="domain">
    <text evidence="4">Forms 2 domains with an elongated structure; Rpo4 packs into the hinge region between the 2 domains.</text>
</comment>
<dbReference type="EC" id="2.7.7.6" evidence="4"/>
<comment type="similarity">
    <text evidence="1 4">Belongs to the eukaryotic RPB7/RPC8 RNA polymerase subunit family.</text>
</comment>
<feature type="domain" description="S1 motif" evidence="5">
    <location>
        <begin position="92"/>
        <end position="179"/>
    </location>
</feature>
<dbReference type="GO" id="GO:0005737">
    <property type="term" value="C:cytoplasm"/>
    <property type="evidence" value="ECO:0007669"/>
    <property type="project" value="UniProtKB-SubCell"/>
</dbReference>
<dbReference type="SMR" id="A0A429G3S4"/>
<dbReference type="SMART" id="SM00316">
    <property type="entry name" value="S1"/>
    <property type="match status" value="1"/>
</dbReference>
<keyword evidence="2 4" id="KW-0240">DNA-directed RNA polymerase</keyword>
<evidence type="ECO:0000313" key="7">
    <source>
        <dbReference type="Proteomes" id="UP000278149"/>
    </source>
</evidence>
<organism evidence="6 7">
    <name type="scientific">Candidatus Korarchaeum cryptofilum</name>
    <dbReference type="NCBI Taxonomy" id="498846"/>
    <lineage>
        <taxon>Archaea</taxon>
        <taxon>Thermoproteota</taxon>
        <taxon>Candidatus Korarchaeia</taxon>
        <taxon>Candidatus Korarchaeales</taxon>
        <taxon>Candidatus Korarchaeaceae</taxon>
        <taxon>Candidatus Korarchaeum</taxon>
    </lineage>
</organism>
<dbReference type="Pfam" id="PF03876">
    <property type="entry name" value="SHS2_Rpb7-N"/>
    <property type="match status" value="1"/>
</dbReference>
<keyword evidence="4" id="KW-0963">Cytoplasm</keyword>
<evidence type="ECO:0000256" key="1">
    <source>
        <dbReference type="ARBA" id="ARBA00009307"/>
    </source>
</evidence>
<dbReference type="PANTHER" id="PTHR12709">
    <property type="entry name" value="DNA-DIRECTED RNA POLYMERASE II, III"/>
    <property type="match status" value="1"/>
</dbReference>
<dbReference type="SUPFAM" id="SSF88798">
    <property type="entry name" value="N-terminal, heterodimerisation domain of RBP7 (RpoE)"/>
    <property type="match status" value="1"/>
</dbReference>
<evidence type="ECO:0000313" key="6">
    <source>
        <dbReference type="EMBL" id="RSN68446.1"/>
    </source>
</evidence>
<dbReference type="PANTHER" id="PTHR12709:SF4">
    <property type="entry name" value="DNA-DIRECTED RNA POLYMERASE II SUBUNIT RPB7"/>
    <property type="match status" value="1"/>
</dbReference>
<comment type="caution">
    <text evidence="6">The sequence shown here is derived from an EMBL/GenBank/DDBJ whole genome shotgun (WGS) entry which is preliminary data.</text>
</comment>
<dbReference type="GO" id="GO:0000428">
    <property type="term" value="C:DNA-directed RNA polymerase complex"/>
    <property type="evidence" value="ECO:0007669"/>
    <property type="project" value="UniProtKB-KW"/>
</dbReference>
<dbReference type="AlphaFoldDB" id="A0A429G3S4"/>
<name>A0A429G3S4_9CREN</name>
<evidence type="ECO:0000256" key="3">
    <source>
        <dbReference type="ARBA" id="ARBA00023163"/>
    </source>
</evidence>
<dbReference type="SUPFAM" id="SSF50249">
    <property type="entry name" value="Nucleic acid-binding proteins"/>
    <property type="match status" value="1"/>
</dbReference>
<sequence length="191" mass="21393">MLDPSRKVMKLFYEVEMSDVGYIRPLDLGKDLKEILKKQFRAKYVGRFVKEAGLILDVLDIVDMSYGTSVIGSPNIYVRVNFRALSYIPMKDEVIEGEVENVVEYGVFVTVGPINGFVHISQLGDDVFVHRGGVIQGRKLKVTFRPGDVVRARITAVSKPDPSAVLRNEPVIKVALTMRQPKLGKIEEVAE</sequence>
<dbReference type="InterPro" id="IPR012340">
    <property type="entry name" value="NA-bd_OB-fold"/>
</dbReference>
<dbReference type="Pfam" id="PF00575">
    <property type="entry name" value="S1"/>
    <property type="match status" value="1"/>
</dbReference>
<dbReference type="HAMAP" id="MF_00865">
    <property type="entry name" value="RNApol_arch_Rpo7"/>
    <property type="match status" value="1"/>
</dbReference>
<comment type="function">
    <text evidence="4">DNA-dependent RNA polymerase (RNAP) catalyzes the transcription of DNA into RNA using the four ribonucleoside triphosphates as substrates.</text>
</comment>
<dbReference type="GO" id="GO:0003677">
    <property type="term" value="F:DNA binding"/>
    <property type="evidence" value="ECO:0007669"/>
    <property type="project" value="InterPro"/>
</dbReference>
<protein>
    <recommendedName>
        <fullName evidence="4">DNA-directed RNA polymerase subunit Rpo7</fullName>
        <ecNumber evidence="4">2.7.7.6</ecNumber>
    </recommendedName>
    <alternativeName>
        <fullName evidence="4">DNA-directed RNA polymerase subunit E</fullName>
    </alternativeName>
</protein>
<dbReference type="InterPro" id="IPR005576">
    <property type="entry name" value="Rpb7-like_N"/>
</dbReference>
<evidence type="ECO:0000259" key="5">
    <source>
        <dbReference type="PROSITE" id="PS50126"/>
    </source>
</evidence>
<dbReference type="InterPro" id="IPR045113">
    <property type="entry name" value="Rpb7-like"/>
</dbReference>
<dbReference type="InterPro" id="IPR036898">
    <property type="entry name" value="RNA_pol_Rpb7-like_N_sf"/>
</dbReference>
<comment type="subcellular location">
    <subcellularLocation>
        <location evidence="4">Cytoplasm</location>
    </subcellularLocation>
</comment>
<keyword evidence="4 6" id="KW-0548">Nucleotidyltransferase</keyword>
<evidence type="ECO:0000256" key="2">
    <source>
        <dbReference type="ARBA" id="ARBA00022478"/>
    </source>
</evidence>
<dbReference type="InterPro" id="IPR003029">
    <property type="entry name" value="S1_domain"/>
</dbReference>
<dbReference type="GO" id="GO:0006352">
    <property type="term" value="P:DNA-templated transcription initiation"/>
    <property type="evidence" value="ECO:0007669"/>
    <property type="project" value="InterPro"/>
</dbReference>
<comment type="catalytic activity">
    <reaction evidence="4">
        <text>RNA(n) + a ribonucleoside 5'-triphosphate = RNA(n+1) + diphosphate</text>
        <dbReference type="Rhea" id="RHEA:21248"/>
        <dbReference type="Rhea" id="RHEA-COMP:14527"/>
        <dbReference type="Rhea" id="RHEA-COMP:17342"/>
        <dbReference type="ChEBI" id="CHEBI:33019"/>
        <dbReference type="ChEBI" id="CHEBI:61557"/>
        <dbReference type="ChEBI" id="CHEBI:140395"/>
        <dbReference type="EC" id="2.7.7.6"/>
    </reaction>
</comment>
<evidence type="ECO:0000256" key="4">
    <source>
        <dbReference type="HAMAP-Rule" id="MF_00865"/>
    </source>
</evidence>
<dbReference type="PROSITE" id="PS50126">
    <property type="entry name" value="S1"/>
    <property type="match status" value="1"/>
</dbReference>
<keyword evidence="4 6" id="KW-0808">Transferase</keyword>
<gene>
    <name evidence="4" type="primary">rpo7</name>
    <name evidence="4" type="synonym">rpoE</name>
    <name evidence="6" type="ORF">D9Q81_06260</name>
</gene>
<dbReference type="GO" id="GO:0003899">
    <property type="term" value="F:DNA-directed RNA polymerase activity"/>
    <property type="evidence" value="ECO:0007669"/>
    <property type="project" value="UniProtKB-UniRule"/>
</dbReference>
<accession>A0A429G3S4</accession>
<dbReference type="InterPro" id="IPR046399">
    <property type="entry name" value="RNApol_Rpo7"/>
</dbReference>
<proteinExistence type="inferred from homology"/>
<reference evidence="6 7" key="1">
    <citation type="submission" date="2018-10" db="EMBL/GenBank/DDBJ databases">
        <title>Co-occurring genomic capacity for anaerobic methane metabolism and dissimilatory sulfite reduction discovered in the Korarchaeota.</title>
        <authorList>
            <person name="Mckay L.J."/>
            <person name="Dlakic M."/>
            <person name="Fields M.W."/>
            <person name="Delmont T.O."/>
            <person name="Eren A.M."/>
            <person name="Jay Z.J."/>
            <person name="Klingelsmith K.B."/>
            <person name="Rusch D.B."/>
            <person name="Inskeep W.P."/>
        </authorList>
    </citation>
    <scope>NUCLEOTIDE SEQUENCE [LARGE SCALE GENOMIC DNA]</scope>
    <source>
        <strain evidence="6 7">WS</strain>
    </source>
</reference>
<dbReference type="EMBL" id="RCOR01000030">
    <property type="protein sequence ID" value="RSN68446.1"/>
    <property type="molecule type" value="Genomic_DNA"/>
</dbReference>
<keyword evidence="3 4" id="KW-0804">Transcription</keyword>